<evidence type="ECO:0000313" key="2">
    <source>
        <dbReference type="EMBL" id="BCL60371.1"/>
    </source>
</evidence>
<comment type="similarity">
    <text evidence="1">Belongs to the bacterial ribosomal protein bS16 family.</text>
</comment>
<dbReference type="NCBIfam" id="TIGR00002">
    <property type="entry name" value="S16"/>
    <property type="match status" value="1"/>
</dbReference>
<accession>A0A8D5FS19</accession>
<keyword evidence="3" id="KW-1185">Reference proteome</keyword>
<dbReference type="PROSITE" id="PS00732">
    <property type="entry name" value="RIBOSOMAL_S16"/>
    <property type="match status" value="1"/>
</dbReference>
<keyword evidence="1 2" id="KW-0689">Ribosomal protein</keyword>
<dbReference type="KEGG" id="dbk:DGMP_10640"/>
<dbReference type="GO" id="GO:0015935">
    <property type="term" value="C:small ribosomal subunit"/>
    <property type="evidence" value="ECO:0007669"/>
    <property type="project" value="TreeGrafter"/>
</dbReference>
<dbReference type="AlphaFoldDB" id="A0A8D5FS19"/>
<organism evidence="2 3">
    <name type="scientific">Desulfomarina profundi</name>
    <dbReference type="NCBI Taxonomy" id="2772557"/>
    <lineage>
        <taxon>Bacteria</taxon>
        <taxon>Pseudomonadati</taxon>
        <taxon>Thermodesulfobacteriota</taxon>
        <taxon>Desulfobulbia</taxon>
        <taxon>Desulfobulbales</taxon>
        <taxon>Desulfobulbaceae</taxon>
        <taxon>Desulfomarina</taxon>
    </lineage>
</organism>
<name>A0A8D5FS19_9BACT</name>
<dbReference type="EMBL" id="AP024086">
    <property type="protein sequence ID" value="BCL60371.1"/>
    <property type="molecule type" value="Genomic_DNA"/>
</dbReference>
<dbReference type="GO" id="GO:0006412">
    <property type="term" value="P:translation"/>
    <property type="evidence" value="ECO:0007669"/>
    <property type="project" value="UniProtKB-UniRule"/>
</dbReference>
<reference evidence="2" key="1">
    <citation type="submission" date="2020-09" db="EMBL/GenBank/DDBJ databases">
        <title>Desulfogranum mesoprofundum gen. nov., sp. nov., a novel mesophilic, sulfate-reducing chemolithoautotroph isolated from a deep-sea hydrothermal vent chimney in the Suiyo Seamount.</title>
        <authorList>
            <person name="Hashimoto Y."/>
            <person name="Nakagawa S."/>
        </authorList>
    </citation>
    <scope>NUCLEOTIDE SEQUENCE</scope>
    <source>
        <strain evidence="2">KT2</strain>
    </source>
</reference>
<dbReference type="Proteomes" id="UP000826725">
    <property type="component" value="Chromosome"/>
</dbReference>
<dbReference type="Pfam" id="PF00886">
    <property type="entry name" value="Ribosomal_S16"/>
    <property type="match status" value="1"/>
</dbReference>
<gene>
    <name evidence="1 2" type="primary">rpsP</name>
    <name evidence="2" type="ORF">DGMP_10640</name>
</gene>
<evidence type="ECO:0000256" key="1">
    <source>
        <dbReference type="HAMAP-Rule" id="MF_00385"/>
    </source>
</evidence>
<dbReference type="InterPro" id="IPR020592">
    <property type="entry name" value="Ribosomal_bS16_CS"/>
</dbReference>
<dbReference type="PANTHER" id="PTHR12919:SF20">
    <property type="entry name" value="SMALL RIBOSOMAL SUBUNIT PROTEIN BS16M"/>
    <property type="match status" value="1"/>
</dbReference>
<dbReference type="RefSeq" id="WP_228856508.1">
    <property type="nucleotide sequence ID" value="NZ_AP024086.1"/>
</dbReference>
<sequence>MAVRIRLTRLGKKKKPFYRIIVADSEAKRDGKFLDILGTYDPLQDPAEVNINEEKLQEWLGRGALPTTTVKSLIKKAVAAEQ</sequence>
<protein>
    <recommendedName>
        <fullName evidence="1">Small ribosomal subunit protein bS16</fullName>
    </recommendedName>
</protein>
<dbReference type="PANTHER" id="PTHR12919">
    <property type="entry name" value="30S RIBOSOMAL PROTEIN S16"/>
    <property type="match status" value="1"/>
</dbReference>
<keyword evidence="1" id="KW-0687">Ribonucleoprotein</keyword>
<dbReference type="HAMAP" id="MF_00385">
    <property type="entry name" value="Ribosomal_bS16"/>
    <property type="match status" value="1"/>
</dbReference>
<proteinExistence type="inferred from homology"/>
<evidence type="ECO:0000313" key="3">
    <source>
        <dbReference type="Proteomes" id="UP000826725"/>
    </source>
</evidence>
<dbReference type="GO" id="GO:0003735">
    <property type="term" value="F:structural constituent of ribosome"/>
    <property type="evidence" value="ECO:0007669"/>
    <property type="project" value="InterPro"/>
</dbReference>
<dbReference type="InterPro" id="IPR000307">
    <property type="entry name" value="Ribosomal_bS16"/>
</dbReference>